<evidence type="ECO:0000313" key="10">
    <source>
        <dbReference type="EMBL" id="TCP28068.1"/>
    </source>
</evidence>
<dbReference type="InterPro" id="IPR034904">
    <property type="entry name" value="FSCA_dom_sf"/>
</dbReference>
<dbReference type="PANTHER" id="PTHR42961:SF2">
    <property type="entry name" value="IRON-SULFUR PROTEIN NUBPL"/>
    <property type="match status" value="1"/>
</dbReference>
<comment type="function">
    <text evidence="8">Binds and transfers iron-sulfur (Fe-S) clusters to target apoproteins. Can hydrolyze ATP.</text>
</comment>
<comment type="subunit">
    <text evidence="8">Homodimer.</text>
</comment>
<dbReference type="InterPro" id="IPR019591">
    <property type="entry name" value="Mrp/NBP35_ATP-bd"/>
</dbReference>
<dbReference type="InterPro" id="IPR033756">
    <property type="entry name" value="YlxH/NBP35"/>
</dbReference>
<evidence type="ECO:0000256" key="8">
    <source>
        <dbReference type="HAMAP-Rule" id="MF_02040"/>
    </source>
</evidence>
<dbReference type="AlphaFoldDB" id="A0A4R2P1V9"/>
<dbReference type="Pfam" id="PF10609">
    <property type="entry name" value="ParA"/>
    <property type="match status" value="1"/>
</dbReference>
<dbReference type="GO" id="GO:0051539">
    <property type="term" value="F:4 iron, 4 sulfur cluster binding"/>
    <property type="evidence" value="ECO:0007669"/>
    <property type="project" value="TreeGrafter"/>
</dbReference>
<keyword evidence="3 8" id="KW-0479">Metal-binding</keyword>
<dbReference type="RefSeq" id="WP_132791712.1">
    <property type="nucleotide sequence ID" value="NZ_SLXM01000001.1"/>
</dbReference>
<evidence type="ECO:0000256" key="6">
    <source>
        <dbReference type="ARBA" id="ARBA00023004"/>
    </source>
</evidence>
<evidence type="ECO:0000256" key="3">
    <source>
        <dbReference type="ARBA" id="ARBA00022723"/>
    </source>
</evidence>
<feature type="domain" description="MIP18 family-like" evidence="9">
    <location>
        <begin position="5"/>
        <end position="79"/>
    </location>
</feature>
<evidence type="ECO:0000256" key="2">
    <source>
        <dbReference type="ARBA" id="ARBA00008205"/>
    </source>
</evidence>
<keyword evidence="5 8" id="KW-0067">ATP-binding</keyword>
<dbReference type="PROSITE" id="PS01215">
    <property type="entry name" value="MRP"/>
    <property type="match status" value="1"/>
</dbReference>
<gene>
    <name evidence="10" type="ORF">EV195_101228</name>
</gene>
<evidence type="ECO:0000256" key="5">
    <source>
        <dbReference type="ARBA" id="ARBA00022840"/>
    </source>
</evidence>
<comment type="similarity">
    <text evidence="1">In the N-terminal section; belongs to the MIP18 family.</text>
</comment>
<dbReference type="InterPro" id="IPR002744">
    <property type="entry name" value="MIP18-like"/>
</dbReference>
<dbReference type="HAMAP" id="MF_02040">
    <property type="entry name" value="Mrp_NBP35"/>
    <property type="match status" value="1"/>
</dbReference>
<keyword evidence="8" id="KW-0378">Hydrolase</keyword>
<sequence length="376" mass="40840">MSFKKQDIYNALETITAPGEGKSLVENENVKNVVTFGNEVVVDVVISNPSLQAKKKVEVEIMKAIHQHVDQKIDVKVNVKTEVKPKEEVNQIRGKEIPNIKNIIAIASGKGGVGKSTVTANVAITLAKMGFNVGILDADVYGPSQHIMFDVEKERPLSVKVEGRSKMKPIENYGVKLLSLGFFTNPNQAVIWRGPMASKALNQLIFDADWGELDFLLIDLPPGTGDVHLSIVQALPITGAVVVSTPQNIALADAKKGVAMFQQEAINVPVLGIVENMAYFTPEELPDNKYYIFGKSGAKNLAEDLETAFLGEIPIVQSIREGGDVGHPVALQSGTKLEESFKEITQEVVSQLLKRNANLPPTEVVRITTMSGCSTK</sequence>
<evidence type="ECO:0000256" key="7">
    <source>
        <dbReference type="ARBA" id="ARBA00023014"/>
    </source>
</evidence>
<dbReference type="InterPro" id="IPR044304">
    <property type="entry name" value="NUBPL-like"/>
</dbReference>
<dbReference type="PANTHER" id="PTHR42961">
    <property type="entry name" value="IRON-SULFUR PROTEIN NUBPL"/>
    <property type="match status" value="1"/>
</dbReference>
<dbReference type="EMBL" id="SLXM01000001">
    <property type="protein sequence ID" value="TCP28068.1"/>
    <property type="molecule type" value="Genomic_DNA"/>
</dbReference>
<dbReference type="SUPFAM" id="SSF52540">
    <property type="entry name" value="P-loop containing nucleoside triphosphate hydrolases"/>
    <property type="match status" value="1"/>
</dbReference>
<dbReference type="OrthoDB" id="9809679at2"/>
<dbReference type="GO" id="GO:0005524">
    <property type="term" value="F:ATP binding"/>
    <property type="evidence" value="ECO:0007669"/>
    <property type="project" value="UniProtKB-UniRule"/>
</dbReference>
<dbReference type="InterPro" id="IPR000808">
    <property type="entry name" value="Mrp-like_CS"/>
</dbReference>
<keyword evidence="4 8" id="KW-0547">Nucleotide-binding</keyword>
<evidence type="ECO:0000313" key="11">
    <source>
        <dbReference type="Proteomes" id="UP000294564"/>
    </source>
</evidence>
<evidence type="ECO:0000259" key="9">
    <source>
        <dbReference type="Pfam" id="PF01883"/>
    </source>
</evidence>
<keyword evidence="7 8" id="KW-0411">Iron-sulfur</keyword>
<dbReference type="InterPro" id="IPR027417">
    <property type="entry name" value="P-loop_NTPase"/>
</dbReference>
<name>A0A4R2P1V9_9FLAO</name>
<dbReference type="GO" id="GO:0016887">
    <property type="term" value="F:ATP hydrolysis activity"/>
    <property type="evidence" value="ECO:0007669"/>
    <property type="project" value="UniProtKB-UniRule"/>
</dbReference>
<reference evidence="10 11" key="1">
    <citation type="submission" date="2019-03" db="EMBL/GenBank/DDBJ databases">
        <title>Genomic Encyclopedia of Type Strains, Phase IV (KMG-IV): sequencing the most valuable type-strain genomes for metagenomic binning, comparative biology and taxonomic classification.</title>
        <authorList>
            <person name="Goeker M."/>
        </authorList>
    </citation>
    <scope>NUCLEOTIDE SEQUENCE [LARGE SCALE GENOMIC DNA]</scope>
    <source>
        <strain evidence="10 11">DSM 14836</strain>
    </source>
</reference>
<comment type="similarity">
    <text evidence="8">Belongs to the Mrp/NBP35 ATP-binding proteins family.</text>
</comment>
<dbReference type="SUPFAM" id="SSF117916">
    <property type="entry name" value="Fe-S cluster assembly (FSCA) domain-like"/>
    <property type="match status" value="1"/>
</dbReference>
<feature type="binding site" evidence="8">
    <location>
        <begin position="109"/>
        <end position="116"/>
    </location>
    <ligand>
        <name>ATP</name>
        <dbReference type="ChEBI" id="CHEBI:30616"/>
    </ligand>
</feature>
<proteinExistence type="inferred from homology"/>
<dbReference type="FunFam" id="3.40.50.300:FF:001119">
    <property type="entry name" value="Iron-sulfur cluster carrier protein"/>
    <property type="match status" value="1"/>
</dbReference>
<comment type="caution">
    <text evidence="10">The sequence shown here is derived from an EMBL/GenBank/DDBJ whole genome shotgun (WGS) entry which is preliminary data.</text>
</comment>
<protein>
    <recommendedName>
        <fullName evidence="8">Iron-sulfur cluster carrier protein</fullName>
    </recommendedName>
</protein>
<dbReference type="Gene3D" id="3.40.50.300">
    <property type="entry name" value="P-loop containing nucleotide triphosphate hydrolases"/>
    <property type="match status" value="1"/>
</dbReference>
<comment type="similarity">
    <text evidence="2">In the C-terminal section; belongs to the Mrp/NBP35 ATP-binding proteins family.</text>
</comment>
<organism evidence="10 11">
    <name type="scientific">Tenacibaculum skagerrakense</name>
    <dbReference type="NCBI Taxonomy" id="186571"/>
    <lineage>
        <taxon>Bacteria</taxon>
        <taxon>Pseudomonadati</taxon>
        <taxon>Bacteroidota</taxon>
        <taxon>Flavobacteriia</taxon>
        <taxon>Flavobacteriales</taxon>
        <taxon>Flavobacteriaceae</taxon>
        <taxon>Tenacibaculum</taxon>
    </lineage>
</organism>
<dbReference type="GO" id="GO:0046872">
    <property type="term" value="F:metal ion binding"/>
    <property type="evidence" value="ECO:0007669"/>
    <property type="project" value="UniProtKB-KW"/>
</dbReference>
<evidence type="ECO:0000256" key="4">
    <source>
        <dbReference type="ARBA" id="ARBA00022741"/>
    </source>
</evidence>
<dbReference type="CDD" id="cd02037">
    <property type="entry name" value="Mrp_NBP35"/>
    <property type="match status" value="1"/>
</dbReference>
<keyword evidence="6 8" id="KW-0408">Iron</keyword>
<evidence type="ECO:0000256" key="1">
    <source>
        <dbReference type="ARBA" id="ARBA00007352"/>
    </source>
</evidence>
<accession>A0A4R2P1V9</accession>
<dbReference type="Pfam" id="PF01883">
    <property type="entry name" value="FeS_assembly_P"/>
    <property type="match status" value="1"/>
</dbReference>
<keyword evidence="11" id="KW-1185">Reference proteome</keyword>
<dbReference type="GO" id="GO:0140663">
    <property type="term" value="F:ATP-dependent FeS chaperone activity"/>
    <property type="evidence" value="ECO:0007669"/>
    <property type="project" value="InterPro"/>
</dbReference>
<dbReference type="Proteomes" id="UP000294564">
    <property type="component" value="Unassembled WGS sequence"/>
</dbReference>
<dbReference type="GO" id="GO:0016226">
    <property type="term" value="P:iron-sulfur cluster assembly"/>
    <property type="evidence" value="ECO:0007669"/>
    <property type="project" value="InterPro"/>
</dbReference>